<evidence type="ECO:0008006" key="3">
    <source>
        <dbReference type="Google" id="ProtNLM"/>
    </source>
</evidence>
<keyword evidence="2" id="KW-1185">Reference proteome</keyword>
<gene>
    <name evidence="1" type="ORF">GQ466_21675</name>
</gene>
<dbReference type="AlphaFoldDB" id="A0A6I4WJ16"/>
<dbReference type="EMBL" id="WUTW01000005">
    <property type="protein sequence ID" value="MXQ66632.1"/>
    <property type="molecule type" value="Genomic_DNA"/>
</dbReference>
<name>A0A6I4WJ16_9ACTN</name>
<evidence type="ECO:0000313" key="2">
    <source>
        <dbReference type="Proteomes" id="UP000431901"/>
    </source>
</evidence>
<dbReference type="Proteomes" id="UP000431901">
    <property type="component" value="Unassembled WGS sequence"/>
</dbReference>
<comment type="caution">
    <text evidence="1">The sequence shown here is derived from an EMBL/GenBank/DDBJ whole genome shotgun (WGS) entry which is preliminary data.</text>
</comment>
<protein>
    <recommendedName>
        <fullName evidence="3">DUF1704 domain-containing protein</fullName>
    </recommendedName>
</protein>
<dbReference type="RefSeq" id="WP_161104844.1">
    <property type="nucleotide sequence ID" value="NZ_JBHLYI010000003.1"/>
</dbReference>
<evidence type="ECO:0000313" key="1">
    <source>
        <dbReference type="EMBL" id="MXQ66632.1"/>
    </source>
</evidence>
<proteinExistence type="predicted"/>
<organism evidence="1 2">
    <name type="scientific">Actinomadura rayongensis</name>
    <dbReference type="NCBI Taxonomy" id="1429076"/>
    <lineage>
        <taxon>Bacteria</taxon>
        <taxon>Bacillati</taxon>
        <taxon>Actinomycetota</taxon>
        <taxon>Actinomycetes</taxon>
        <taxon>Streptosporangiales</taxon>
        <taxon>Thermomonosporaceae</taxon>
        <taxon>Actinomadura</taxon>
    </lineage>
</organism>
<dbReference type="OrthoDB" id="4350027at2"/>
<reference evidence="1 2" key="1">
    <citation type="submission" date="2019-12" db="EMBL/GenBank/DDBJ databases">
        <title>Nocardia macrotermitis sp. nov. and Nocardia aurantia sp. nov., isolated from the gut of the fungus growing-termite Macrotermes natalensis.</title>
        <authorList>
            <person name="Christine B."/>
            <person name="Rene B."/>
        </authorList>
    </citation>
    <scope>NUCLEOTIDE SEQUENCE [LARGE SCALE GENOMIC DNA]</scope>
    <source>
        <strain evidence="1 2">DSM 102126</strain>
    </source>
</reference>
<accession>A0A6I4WJ16</accession>
<sequence length="382" mass="42524">MSVRDETERVLRAWDAFERASGGEPVIDFDCRPGERAAPLDRAEVRRRLRALRADAEGEVAERIDADLAYLDALHGERPPLDAYVRATQGCVAHGWDDDRLDAVRRQAESALEKVGVAWGPAAHRELRALEEPLDVLAAPGAIRDAVAELEPLVRAATGSTADYRLSIEAVAVDAYWAYWLDGAGRDVRLRLNLPQVEFTRVGARQFALHEVLGHGLQSASLSERAGTEDVPWVRLLSVHALYQVTLEGLAQAWPLFLLPDDAPLVARVRFDHYVQLVRARAHVQVNSGMSIDDVADGMRARLPWWDGKAGRNVIRDRRDNPQLRSYLWVYPAGMEWFAHLAEANEESRNNVLKAAYQRPLTPRALRTLWPGGPDIGGTPAP</sequence>